<sequence>MRRVLTMIEDGDIGYAGEYHASFVARRQPGVAHIRATPAGDAALARIRDLLSKHRTNQDRRAPVRSASIATARAAIFQE</sequence>
<dbReference type="AlphaFoldDB" id="A0A1R1JCP7"/>
<evidence type="ECO:0000313" key="1">
    <source>
        <dbReference type="EMBL" id="OMG73117.1"/>
    </source>
</evidence>
<proteinExistence type="predicted"/>
<evidence type="ECO:0000313" key="2">
    <source>
        <dbReference type="Proteomes" id="UP000187194"/>
    </source>
</evidence>
<accession>A0A1R1JCP7</accession>
<gene>
    <name evidence="1" type="ORF">BW685_12915</name>
</gene>
<dbReference type="Proteomes" id="UP000187194">
    <property type="component" value="Unassembled WGS sequence"/>
</dbReference>
<comment type="caution">
    <text evidence="1">The sequence shown here is derived from an EMBL/GenBank/DDBJ whole genome shotgun (WGS) entry which is preliminary data.</text>
</comment>
<dbReference type="EMBL" id="MTJZ01000012">
    <property type="protein sequence ID" value="OMG73117.1"/>
    <property type="molecule type" value="Genomic_DNA"/>
</dbReference>
<reference evidence="1 2" key="1">
    <citation type="submission" date="2017-01" db="EMBL/GenBank/DDBJ databases">
        <title>Phylogeographic, genomic and meropenem susceptibility analysis of Burkholderia ubonensis.</title>
        <authorList>
            <person name="Price E.P."/>
            <person name="Sarovich D.S."/>
            <person name="Webb J.R."/>
            <person name="Hall C.M."/>
            <person name="Sahl J.W."/>
            <person name="Kaestli M."/>
            <person name="Mayo M."/>
            <person name="Harrington G."/>
            <person name="Baker A.L."/>
            <person name="Sidak-Loftis L.C."/>
            <person name="Lummis M."/>
            <person name="Schupp J.M."/>
            <person name="Gillece J.D."/>
            <person name="Tuanyok A."/>
            <person name="Warner J."/>
            <person name="Busch J.D."/>
            <person name="Keim P."/>
            <person name="Currie B.J."/>
            <person name="Wagner D.M."/>
        </authorList>
    </citation>
    <scope>NUCLEOTIDE SEQUENCE [LARGE SCALE GENOMIC DNA]</scope>
    <source>
        <strain evidence="1 2">A21</strain>
    </source>
</reference>
<protein>
    <submittedName>
        <fullName evidence="1">Uncharacterized protein</fullName>
    </submittedName>
</protein>
<organism evidence="1 2">
    <name type="scientific">Burkholderia ubonensis</name>
    <dbReference type="NCBI Taxonomy" id="101571"/>
    <lineage>
        <taxon>Bacteria</taxon>
        <taxon>Pseudomonadati</taxon>
        <taxon>Pseudomonadota</taxon>
        <taxon>Betaproteobacteria</taxon>
        <taxon>Burkholderiales</taxon>
        <taxon>Burkholderiaceae</taxon>
        <taxon>Burkholderia</taxon>
        <taxon>Burkholderia cepacia complex</taxon>
    </lineage>
</organism>
<name>A0A1R1JCP7_9BURK</name>